<keyword evidence="1" id="KW-0732">Signal</keyword>
<proteinExistence type="predicted"/>
<dbReference type="Pfam" id="PF12974">
    <property type="entry name" value="Phosphonate-bd"/>
    <property type="match status" value="1"/>
</dbReference>
<gene>
    <name evidence="2" type="ORF">MAGMO_0332</name>
</gene>
<dbReference type="EMBL" id="LO017727">
    <property type="protein sequence ID" value="CRH04545.1"/>
    <property type="molecule type" value="Genomic_DNA"/>
</dbReference>
<reference evidence="2" key="1">
    <citation type="submission" date="2015-04" db="EMBL/GenBank/DDBJ databases">
        <authorList>
            <person name="Syromyatnikov M.Y."/>
            <person name="Popov V.N."/>
        </authorList>
    </citation>
    <scope>NUCLEOTIDE SEQUENCE</scope>
    <source>
        <strain evidence="2">MO-1</strain>
    </source>
</reference>
<evidence type="ECO:0000313" key="2">
    <source>
        <dbReference type="EMBL" id="CRH04545.1"/>
    </source>
</evidence>
<dbReference type="SUPFAM" id="SSF53850">
    <property type="entry name" value="Periplasmic binding protein-like II"/>
    <property type="match status" value="1"/>
</dbReference>
<dbReference type="Gene3D" id="3.40.190.10">
    <property type="entry name" value="Periplasmic binding protein-like II"/>
    <property type="match status" value="2"/>
</dbReference>
<organism evidence="2">
    <name type="scientific">Magnetococcus massalia (strain MO-1)</name>
    <dbReference type="NCBI Taxonomy" id="451514"/>
    <lineage>
        <taxon>Bacteria</taxon>
        <taxon>Pseudomonadati</taxon>
        <taxon>Pseudomonadota</taxon>
        <taxon>Magnetococcia</taxon>
        <taxon>Magnetococcales</taxon>
        <taxon>Magnetococcaceae</taxon>
        <taxon>Magnetococcus</taxon>
    </lineage>
</organism>
<dbReference type="PANTHER" id="PTHR35841:SF1">
    <property type="entry name" value="PHOSPHONATES-BINDING PERIPLASMIC PROTEIN"/>
    <property type="match status" value="1"/>
</dbReference>
<evidence type="ECO:0000256" key="1">
    <source>
        <dbReference type="SAM" id="SignalP"/>
    </source>
</evidence>
<dbReference type="PANTHER" id="PTHR35841">
    <property type="entry name" value="PHOSPHONATES-BINDING PERIPLASMIC PROTEIN"/>
    <property type="match status" value="1"/>
</dbReference>
<accession>A0A1S7LCH3</accession>
<protein>
    <submittedName>
        <fullName evidence="2">Putative ABC transporter periplasmic binding protein</fullName>
    </submittedName>
</protein>
<sequence>MVRGFSFYRRFTLLLCALLGLLQLPATAWAAADEPLRIGVFPRRSAQLTTTMFQPMAELLSQQLKRPVVVEAAPDFPTFWQRLAAHRYDLVHLNQYQYIKAHAKHGYRVIARNEEFGRDTLTAAFFVRKDRKMNSLQQLRGKKVIFGGGRGAMIGYIIPTQMLRQAGLEAGSYQELFAKTPPNAIIATYFNQADAGCAGDIGLNLVANKIDVEALEILAQSEPLVLMPWAIKGDLPAELSGRITSILTGLQHSDAGRKVLKAARLTALRPAQDRDYAPLRQIVAEVLDEHY</sequence>
<feature type="chain" id="PRO_5013045990" evidence="1">
    <location>
        <begin position="31"/>
        <end position="291"/>
    </location>
</feature>
<dbReference type="AlphaFoldDB" id="A0A1S7LCH3"/>
<name>A0A1S7LCH3_MAGMO</name>
<feature type="signal peptide" evidence="1">
    <location>
        <begin position="1"/>
        <end position="30"/>
    </location>
</feature>